<dbReference type="RefSeq" id="WP_322468816.1">
    <property type="nucleotide sequence ID" value="NZ_JAXOJX010000155.1"/>
</dbReference>
<evidence type="ECO:0000313" key="1">
    <source>
        <dbReference type="EMBL" id="MDZ5461729.1"/>
    </source>
</evidence>
<reference evidence="1 2" key="1">
    <citation type="submission" date="2023-11" db="EMBL/GenBank/DDBJ databases">
        <title>Draft genome of Azohydromonas lata strain H1 (DSM1123), a polyhydroxyalkanoate producer.</title>
        <authorList>
            <person name="Traversa D."/>
            <person name="D'Addabbo P."/>
            <person name="Pazzani C."/>
            <person name="Manzari C."/>
            <person name="Chiara M."/>
            <person name="Scrascia M."/>
        </authorList>
    </citation>
    <scope>NUCLEOTIDE SEQUENCE [LARGE SCALE GENOMIC DNA]</scope>
    <source>
        <strain evidence="1 2">H1</strain>
    </source>
</reference>
<sequence length="166" mass="18312">MGVITQSVMVQADIDVRRMGQAQKVSLADEIFAKQPNMLASILVLPRMGVGMVQLEVPLHILLVTFQAMKLSGHQWPVITEAVQETCMQRLTARARFNEGLPGELATKVVQQFCDEHPERYLLAFVYGYLGDHDLLAVRTDEEKSLLLAALNLVECVAFVGSATAS</sequence>
<name>A0ABU5IS55_9BURK</name>
<evidence type="ECO:0000313" key="2">
    <source>
        <dbReference type="Proteomes" id="UP001293718"/>
    </source>
</evidence>
<gene>
    <name evidence="1" type="ORF">SM757_34655</name>
</gene>
<organism evidence="1 2">
    <name type="scientific">Azohydromonas lata</name>
    <dbReference type="NCBI Taxonomy" id="45677"/>
    <lineage>
        <taxon>Bacteria</taxon>
        <taxon>Pseudomonadati</taxon>
        <taxon>Pseudomonadota</taxon>
        <taxon>Betaproteobacteria</taxon>
        <taxon>Burkholderiales</taxon>
        <taxon>Sphaerotilaceae</taxon>
        <taxon>Azohydromonas</taxon>
    </lineage>
</organism>
<dbReference type="Proteomes" id="UP001293718">
    <property type="component" value="Unassembled WGS sequence"/>
</dbReference>
<accession>A0ABU5IS55</accession>
<dbReference type="EMBL" id="JAXOJX010000155">
    <property type="protein sequence ID" value="MDZ5461729.1"/>
    <property type="molecule type" value="Genomic_DNA"/>
</dbReference>
<protein>
    <submittedName>
        <fullName evidence="1">Uncharacterized protein</fullName>
    </submittedName>
</protein>
<keyword evidence="2" id="KW-1185">Reference proteome</keyword>
<proteinExistence type="predicted"/>
<comment type="caution">
    <text evidence="1">The sequence shown here is derived from an EMBL/GenBank/DDBJ whole genome shotgun (WGS) entry which is preliminary data.</text>
</comment>